<accession>A0A0A8YGZ3</accession>
<name>A0A0A8YGZ3_ARUDO</name>
<dbReference type="AlphaFoldDB" id="A0A0A8YGZ3"/>
<organism evidence="1">
    <name type="scientific">Arundo donax</name>
    <name type="common">Giant reed</name>
    <name type="synonym">Donax arundinaceus</name>
    <dbReference type="NCBI Taxonomy" id="35708"/>
    <lineage>
        <taxon>Eukaryota</taxon>
        <taxon>Viridiplantae</taxon>
        <taxon>Streptophyta</taxon>
        <taxon>Embryophyta</taxon>
        <taxon>Tracheophyta</taxon>
        <taxon>Spermatophyta</taxon>
        <taxon>Magnoliopsida</taxon>
        <taxon>Liliopsida</taxon>
        <taxon>Poales</taxon>
        <taxon>Poaceae</taxon>
        <taxon>PACMAD clade</taxon>
        <taxon>Arundinoideae</taxon>
        <taxon>Arundineae</taxon>
        <taxon>Arundo</taxon>
    </lineage>
</organism>
<reference evidence="1" key="2">
    <citation type="journal article" date="2015" name="Data Brief">
        <title>Shoot transcriptome of the giant reed, Arundo donax.</title>
        <authorList>
            <person name="Barrero R.A."/>
            <person name="Guerrero F.D."/>
            <person name="Moolhuijzen P."/>
            <person name="Goolsby J.A."/>
            <person name="Tidwell J."/>
            <person name="Bellgard S.E."/>
            <person name="Bellgard M.I."/>
        </authorList>
    </citation>
    <scope>NUCLEOTIDE SEQUENCE</scope>
    <source>
        <tissue evidence="1">Shoot tissue taken approximately 20 cm above the soil surface</tissue>
    </source>
</reference>
<sequence length="25" mass="2708">MSAKTTMETSALAYLGRRLCTSQST</sequence>
<proteinExistence type="predicted"/>
<dbReference type="EMBL" id="GBRH01272271">
    <property type="protein sequence ID" value="JAD25624.1"/>
    <property type="molecule type" value="Transcribed_RNA"/>
</dbReference>
<reference evidence="1" key="1">
    <citation type="submission" date="2014-09" db="EMBL/GenBank/DDBJ databases">
        <authorList>
            <person name="Magalhaes I.L.F."/>
            <person name="Oliveira U."/>
            <person name="Santos F.R."/>
            <person name="Vidigal T.H.D.A."/>
            <person name="Brescovit A.D."/>
            <person name="Santos A.J."/>
        </authorList>
    </citation>
    <scope>NUCLEOTIDE SEQUENCE</scope>
    <source>
        <tissue evidence="1">Shoot tissue taken approximately 20 cm above the soil surface</tissue>
    </source>
</reference>
<evidence type="ECO:0000313" key="1">
    <source>
        <dbReference type="EMBL" id="JAD25624.1"/>
    </source>
</evidence>
<protein>
    <submittedName>
        <fullName evidence="1">Uncharacterized protein</fullName>
    </submittedName>
</protein>